<sequence length="368" mass="41552">MYSKSEYCCCKINKNHTKINNGFKYCKCNNNHSFKPSSSSSSSGAGVALRRRRYASQDDESRPDHQTVLWPSSVPPPTRTLSSTSSDGRRTIKRALLCGVTYKNWKHRLQGTVNDVRNMQDLLINYFGYSKQNIRILTEDETKPEQIPTKKNIQNGLKWLVEGCTGGENLVFYFSGHGLRQPDFDMDELDGYDETICPVDFMEEGMITDNEINATIVSPLKNGVTLHAIVDACHSGTILDLAYVYDRNRRDEWLDNRPPSGARKETSGGLAISMSACGDDQFAADTSILTGKTMNGAMTFILIHLVKTFGNLTYGRLLEYMHDTVQRANKQGCFSCSFLRKVLRYKQIQEPQLSSSEVFDVHKKIFTL</sequence>
<gene>
    <name evidence="5" type="primary">LOC103495419</name>
</gene>
<evidence type="ECO:0000256" key="1">
    <source>
        <dbReference type="ARBA" id="ARBA00009005"/>
    </source>
</evidence>
<name>A0ABM3KQK8_CUCME</name>
<evidence type="ECO:0000259" key="3">
    <source>
        <dbReference type="Pfam" id="PF00656"/>
    </source>
</evidence>
<proteinExistence type="inferred from homology"/>
<dbReference type="Pfam" id="PF00656">
    <property type="entry name" value="Peptidase_C14"/>
    <property type="match status" value="1"/>
</dbReference>
<dbReference type="SUPFAM" id="SSF52129">
    <property type="entry name" value="Caspase-like"/>
    <property type="match status" value="1"/>
</dbReference>
<protein>
    <submittedName>
        <fullName evidence="5">Metacaspase-1 isoform X1</fullName>
    </submittedName>
</protein>
<dbReference type="Proteomes" id="UP001652600">
    <property type="component" value="Chromosome 1"/>
</dbReference>
<feature type="domain" description="Peptidase C14 caspase" evidence="3">
    <location>
        <begin position="93"/>
        <end position="356"/>
    </location>
</feature>
<accession>A0ABM3KQK8</accession>
<keyword evidence="4" id="KW-1185">Reference proteome</keyword>
<evidence type="ECO:0000313" key="4">
    <source>
        <dbReference type="Proteomes" id="UP001652600"/>
    </source>
</evidence>
<dbReference type="GeneID" id="103495419"/>
<dbReference type="InterPro" id="IPR050452">
    <property type="entry name" value="Metacaspase"/>
</dbReference>
<dbReference type="InterPro" id="IPR029030">
    <property type="entry name" value="Caspase-like_dom_sf"/>
</dbReference>
<evidence type="ECO:0000256" key="2">
    <source>
        <dbReference type="SAM" id="MobiDB-lite"/>
    </source>
</evidence>
<dbReference type="PANTHER" id="PTHR48104">
    <property type="entry name" value="METACASPASE-4"/>
    <property type="match status" value="1"/>
</dbReference>
<organism evidence="4 5">
    <name type="scientific">Cucumis melo</name>
    <name type="common">Muskmelon</name>
    <dbReference type="NCBI Taxonomy" id="3656"/>
    <lineage>
        <taxon>Eukaryota</taxon>
        <taxon>Viridiplantae</taxon>
        <taxon>Streptophyta</taxon>
        <taxon>Embryophyta</taxon>
        <taxon>Tracheophyta</taxon>
        <taxon>Spermatophyta</taxon>
        <taxon>Magnoliopsida</taxon>
        <taxon>eudicotyledons</taxon>
        <taxon>Gunneridae</taxon>
        <taxon>Pentapetalae</taxon>
        <taxon>rosids</taxon>
        <taxon>fabids</taxon>
        <taxon>Cucurbitales</taxon>
        <taxon>Cucurbitaceae</taxon>
        <taxon>Benincaseae</taxon>
        <taxon>Cucumis</taxon>
    </lineage>
</organism>
<dbReference type="InterPro" id="IPR011600">
    <property type="entry name" value="Pept_C14_caspase"/>
</dbReference>
<dbReference type="Gene3D" id="3.40.50.12660">
    <property type="match status" value="1"/>
</dbReference>
<dbReference type="RefSeq" id="XP_050940063.1">
    <property type="nucleotide sequence ID" value="XM_051084106.1"/>
</dbReference>
<dbReference type="PANTHER" id="PTHR48104:SF2">
    <property type="entry name" value="METACASPASE-1-LIKE ISOFORM X1"/>
    <property type="match status" value="1"/>
</dbReference>
<reference evidence="5" key="2">
    <citation type="submission" date="2025-08" db="UniProtKB">
        <authorList>
            <consortium name="RefSeq"/>
        </authorList>
    </citation>
    <scope>IDENTIFICATION</scope>
    <source>
        <tissue evidence="5">Stem</tissue>
    </source>
</reference>
<comment type="similarity">
    <text evidence="1">Belongs to the peptidase C14B family.</text>
</comment>
<feature type="region of interest" description="Disordered" evidence="2">
    <location>
        <begin position="34"/>
        <end position="87"/>
    </location>
</feature>
<evidence type="ECO:0000313" key="5">
    <source>
        <dbReference type="RefSeq" id="XP_050940063.1"/>
    </source>
</evidence>
<feature type="compositionally biased region" description="Basic and acidic residues" evidence="2">
    <location>
        <begin position="55"/>
        <end position="65"/>
    </location>
</feature>
<reference evidence="4" key="1">
    <citation type="submission" date="2025-05" db="UniProtKB">
        <authorList>
            <consortium name="RefSeq"/>
        </authorList>
    </citation>
    <scope>NUCLEOTIDE SEQUENCE [LARGE SCALE GENOMIC DNA]</scope>
</reference>